<dbReference type="InterPro" id="IPR011004">
    <property type="entry name" value="Trimer_LpxA-like_sf"/>
</dbReference>
<protein>
    <recommendedName>
        <fullName evidence="3">Chloramphenicol acetyltransferase</fullName>
        <ecNumber evidence="2">2.3.1.28</ecNumber>
    </recommendedName>
</protein>
<dbReference type="RefSeq" id="WP_105025735.1">
    <property type="nucleotide sequence ID" value="NZ_MSCI01000003.1"/>
</dbReference>
<evidence type="ECO:0000256" key="6">
    <source>
        <dbReference type="ARBA" id="ARBA00023315"/>
    </source>
</evidence>
<comment type="similarity">
    <text evidence="1">Belongs to the transferase hexapeptide repeat family.</text>
</comment>
<dbReference type="InterPro" id="IPR050179">
    <property type="entry name" value="Trans_hexapeptide_repeat"/>
</dbReference>
<dbReference type="AlphaFoldDB" id="A0A2S7V7K1"/>
<evidence type="ECO:0000256" key="2">
    <source>
        <dbReference type="ARBA" id="ARBA00013235"/>
    </source>
</evidence>
<dbReference type="SUPFAM" id="SSF51161">
    <property type="entry name" value="Trimeric LpxA-like enzymes"/>
    <property type="match status" value="1"/>
</dbReference>
<evidence type="ECO:0000256" key="5">
    <source>
        <dbReference type="ARBA" id="ARBA00023251"/>
    </source>
</evidence>
<evidence type="ECO:0000313" key="8">
    <source>
        <dbReference type="EMBL" id="PQJ58207.1"/>
    </source>
</evidence>
<dbReference type="EC" id="2.3.1.28" evidence="2"/>
<dbReference type="PANTHER" id="PTHR43300">
    <property type="entry name" value="ACETYLTRANSFERASE"/>
    <property type="match status" value="1"/>
</dbReference>
<dbReference type="GO" id="GO:0046677">
    <property type="term" value="P:response to antibiotic"/>
    <property type="evidence" value="ECO:0007669"/>
    <property type="project" value="UniProtKB-KW"/>
</dbReference>
<evidence type="ECO:0000313" key="9">
    <source>
        <dbReference type="Proteomes" id="UP000238707"/>
    </source>
</evidence>
<evidence type="ECO:0000256" key="1">
    <source>
        <dbReference type="ARBA" id="ARBA00007274"/>
    </source>
</evidence>
<dbReference type="InterPro" id="IPR001451">
    <property type="entry name" value="Hexapep"/>
</dbReference>
<gene>
    <name evidence="8" type="ORF">BTO10_21060</name>
</gene>
<evidence type="ECO:0000256" key="4">
    <source>
        <dbReference type="ARBA" id="ARBA00022679"/>
    </source>
</evidence>
<reference evidence="8 9" key="1">
    <citation type="submission" date="2016-12" db="EMBL/GenBank/DDBJ databases">
        <title>Diversity of luminous bacteria.</title>
        <authorList>
            <person name="Yoshizawa S."/>
            <person name="Kogure K."/>
        </authorList>
    </citation>
    <scope>NUCLEOTIDE SEQUENCE [LARGE SCALE GENOMIC DNA]</scope>
    <source>
        <strain evidence="8 9">LC2-408</strain>
    </source>
</reference>
<dbReference type="Pfam" id="PF14602">
    <property type="entry name" value="Hexapep_2"/>
    <property type="match status" value="1"/>
</dbReference>
<comment type="catalytic activity">
    <reaction evidence="7">
        <text>chloramphenicol + acetyl-CoA = chloramphenicol 3-acetate + CoA</text>
        <dbReference type="Rhea" id="RHEA:18421"/>
        <dbReference type="ChEBI" id="CHEBI:16730"/>
        <dbReference type="ChEBI" id="CHEBI:17698"/>
        <dbReference type="ChEBI" id="CHEBI:57287"/>
        <dbReference type="ChEBI" id="CHEBI:57288"/>
        <dbReference type="EC" id="2.3.1.28"/>
    </reaction>
</comment>
<dbReference type="Proteomes" id="UP000238707">
    <property type="component" value="Unassembled WGS sequence"/>
</dbReference>
<proteinExistence type="inferred from homology"/>
<sequence length="174" mass="18432">MIKGTIYSLAKVVGSNNLSLGEKSQVDDFCFINAGKKTEIGRNVHIASFSTIVGGGECVIGDFAGLSAGCRVITASDDFSGPYLTNPTVHPDFTNVKSSKVEIGRHAIIGTNSVIFPGVTIGEGCAVGAGAVIRKNLKAWTVYAVIDGKLKELKKRDSEAVLKAERKYLESEHA</sequence>
<evidence type="ECO:0000256" key="3">
    <source>
        <dbReference type="ARBA" id="ARBA00020291"/>
    </source>
</evidence>
<dbReference type="Gene3D" id="2.160.10.10">
    <property type="entry name" value="Hexapeptide repeat proteins"/>
    <property type="match status" value="1"/>
</dbReference>
<keyword evidence="4 8" id="KW-0808">Transferase</keyword>
<keyword evidence="5" id="KW-0046">Antibiotic resistance</keyword>
<keyword evidence="9" id="KW-1185">Reference proteome</keyword>
<accession>A0A2S7V7K1</accession>
<evidence type="ECO:0000256" key="7">
    <source>
        <dbReference type="ARBA" id="ARBA00047633"/>
    </source>
</evidence>
<name>A0A2S7V7K1_9VIBR</name>
<keyword evidence="6" id="KW-0012">Acyltransferase</keyword>
<dbReference type="GO" id="GO:0008811">
    <property type="term" value="F:chloramphenicol O-acetyltransferase activity"/>
    <property type="evidence" value="ECO:0007669"/>
    <property type="project" value="UniProtKB-EC"/>
</dbReference>
<comment type="caution">
    <text evidence="8">The sequence shown here is derived from an EMBL/GenBank/DDBJ whole genome shotgun (WGS) entry which is preliminary data.</text>
</comment>
<dbReference type="EMBL" id="MSCI01000003">
    <property type="protein sequence ID" value="PQJ58207.1"/>
    <property type="molecule type" value="Genomic_DNA"/>
</dbReference>
<dbReference type="PANTHER" id="PTHR43300:SF12">
    <property type="entry name" value="CHLORAMPHENICOL ACETYLTRANSFERASE"/>
    <property type="match status" value="1"/>
</dbReference>
<dbReference type="CDD" id="cd04647">
    <property type="entry name" value="LbH_MAT_like"/>
    <property type="match status" value="1"/>
</dbReference>
<organism evidence="8 9">
    <name type="scientific">Vibrio chagasii</name>
    <dbReference type="NCBI Taxonomy" id="170679"/>
    <lineage>
        <taxon>Bacteria</taxon>
        <taxon>Pseudomonadati</taxon>
        <taxon>Pseudomonadota</taxon>
        <taxon>Gammaproteobacteria</taxon>
        <taxon>Vibrionales</taxon>
        <taxon>Vibrionaceae</taxon>
        <taxon>Vibrio</taxon>
    </lineage>
</organism>